<dbReference type="PANTHER" id="PTHR43784">
    <property type="entry name" value="GDSL-LIKE LIPASE/ACYLHYDROLASE, PUTATIVE (AFU_ORTHOLOGUE AFUA_2G00820)-RELATED"/>
    <property type="match status" value="1"/>
</dbReference>
<dbReference type="Pfam" id="PF13472">
    <property type="entry name" value="Lipase_GDSL_2"/>
    <property type="match status" value="1"/>
</dbReference>
<keyword evidence="3" id="KW-0378">Hydrolase</keyword>
<evidence type="ECO:0000313" key="4">
    <source>
        <dbReference type="Proteomes" id="UP000331127"/>
    </source>
</evidence>
<comment type="caution">
    <text evidence="3">The sequence shown here is derived from an EMBL/GenBank/DDBJ whole genome shotgun (WGS) entry which is preliminary data.</text>
</comment>
<feature type="chain" id="PRO_5024368891" evidence="1">
    <location>
        <begin position="28"/>
        <end position="395"/>
    </location>
</feature>
<organism evidence="3 4">
    <name type="scientific">Acrocarpospora macrocephala</name>
    <dbReference type="NCBI Taxonomy" id="150177"/>
    <lineage>
        <taxon>Bacteria</taxon>
        <taxon>Bacillati</taxon>
        <taxon>Actinomycetota</taxon>
        <taxon>Actinomycetes</taxon>
        <taxon>Streptosporangiales</taxon>
        <taxon>Streptosporangiaceae</taxon>
        <taxon>Acrocarpospora</taxon>
    </lineage>
</organism>
<feature type="domain" description="SGNH hydrolase-type esterase" evidence="2">
    <location>
        <begin position="199"/>
        <end position="383"/>
    </location>
</feature>
<sequence length="395" mass="43281">MVRPVHRFVMTALILAAALVPMSPARAASGHQVGTWTAASDRLPTAIGDQTVRMVVRTSIGGSGLRIRLSNVFGRTSVTFQSVYLGLQAYGAELMGKTNRPVTFNGKKSIRIKPGQAVWSDPVVKKISPRQSVVVSMYVPGYLPQVTGHDRAYATTFLSDPGNHARAESADKFTYTSTQWYFLDRVSVTTAKSVRSVVAVGDSLTDGAGQELDTNRRWTDYLNHRIGALPAAKRVAVLNAGIAGNRVLQTGVGPSVLSRFRRDVLSQPGVKTIVLFCGINDISKGELTSAKPLIEAYKKMIKLAHARKLRILGGTLTPFAGYQSWTPEREAIRQQVNRWIRTSRAFDGVLDFDKALRDPGTPDQLRASYDHGDHLHLSDSGRRKLAYTVPLKQVL</sequence>
<accession>A0A5M3WZA2</accession>
<dbReference type="CDD" id="cd01830">
    <property type="entry name" value="XynE_like"/>
    <property type="match status" value="1"/>
</dbReference>
<keyword evidence="1" id="KW-0732">Signal</keyword>
<dbReference type="OrthoDB" id="1828825at2"/>
<keyword evidence="4" id="KW-1185">Reference proteome</keyword>
<dbReference type="PANTHER" id="PTHR43784:SF2">
    <property type="entry name" value="GDSL-LIKE LIPASE_ACYLHYDROLASE, PUTATIVE (AFU_ORTHOLOGUE AFUA_2G00820)-RELATED"/>
    <property type="match status" value="1"/>
</dbReference>
<evidence type="ECO:0000313" key="3">
    <source>
        <dbReference type="EMBL" id="GES11378.1"/>
    </source>
</evidence>
<dbReference type="GO" id="GO:0016787">
    <property type="term" value="F:hydrolase activity"/>
    <property type="evidence" value="ECO:0007669"/>
    <property type="project" value="UniProtKB-KW"/>
</dbReference>
<reference evidence="3 4" key="1">
    <citation type="submission" date="2019-10" db="EMBL/GenBank/DDBJ databases">
        <title>Whole genome shotgun sequence of Acrocarpospora macrocephala NBRC 16266.</title>
        <authorList>
            <person name="Ichikawa N."/>
            <person name="Kimura A."/>
            <person name="Kitahashi Y."/>
            <person name="Komaki H."/>
            <person name="Oguchi A."/>
        </authorList>
    </citation>
    <scope>NUCLEOTIDE SEQUENCE [LARGE SCALE GENOMIC DNA]</scope>
    <source>
        <strain evidence="3 4">NBRC 16266</strain>
    </source>
</reference>
<proteinExistence type="predicted"/>
<evidence type="ECO:0000259" key="2">
    <source>
        <dbReference type="Pfam" id="PF13472"/>
    </source>
</evidence>
<gene>
    <name evidence="3" type="ORF">Amac_049750</name>
</gene>
<dbReference type="InterPro" id="IPR013830">
    <property type="entry name" value="SGNH_hydro"/>
</dbReference>
<dbReference type="EMBL" id="BLAE01000029">
    <property type="protein sequence ID" value="GES11378.1"/>
    <property type="molecule type" value="Genomic_DNA"/>
</dbReference>
<dbReference type="InterPro" id="IPR036514">
    <property type="entry name" value="SGNH_hydro_sf"/>
</dbReference>
<dbReference type="AlphaFoldDB" id="A0A5M3WZA2"/>
<evidence type="ECO:0000256" key="1">
    <source>
        <dbReference type="SAM" id="SignalP"/>
    </source>
</evidence>
<protein>
    <submittedName>
        <fullName evidence="3">SGNH hydrolase</fullName>
    </submittedName>
</protein>
<dbReference type="Proteomes" id="UP000331127">
    <property type="component" value="Unassembled WGS sequence"/>
</dbReference>
<dbReference type="RefSeq" id="WP_155356750.1">
    <property type="nucleotide sequence ID" value="NZ_BLAE01000029.1"/>
</dbReference>
<name>A0A5M3WZA2_9ACTN</name>
<feature type="signal peptide" evidence="1">
    <location>
        <begin position="1"/>
        <end position="27"/>
    </location>
</feature>
<dbReference type="SUPFAM" id="SSF52266">
    <property type="entry name" value="SGNH hydrolase"/>
    <property type="match status" value="1"/>
</dbReference>
<dbReference type="InterPro" id="IPR053140">
    <property type="entry name" value="GDSL_Rv0518-like"/>
</dbReference>
<dbReference type="Gene3D" id="3.40.50.1110">
    <property type="entry name" value="SGNH hydrolase"/>
    <property type="match status" value="1"/>
</dbReference>